<dbReference type="PANTHER" id="PTHR44757">
    <property type="entry name" value="DIGUANYLATE CYCLASE DGCP"/>
    <property type="match status" value="1"/>
</dbReference>
<feature type="transmembrane region" description="Helical" evidence="1">
    <location>
        <begin position="271"/>
        <end position="288"/>
    </location>
</feature>
<reference evidence="4" key="1">
    <citation type="submission" date="2021-01" db="EMBL/GenBank/DDBJ databases">
        <title>Whole genome shotgun sequence of Virgisporangium aliadipatigenens NBRC 105644.</title>
        <authorList>
            <person name="Komaki H."/>
            <person name="Tamura T."/>
        </authorList>
    </citation>
    <scope>NUCLEOTIDE SEQUENCE</scope>
    <source>
        <strain evidence="4">NBRC 105644</strain>
    </source>
</reference>
<dbReference type="Gene3D" id="3.30.70.270">
    <property type="match status" value="1"/>
</dbReference>
<feature type="domain" description="GGDEF" evidence="3">
    <location>
        <begin position="367"/>
        <end position="498"/>
    </location>
</feature>
<dbReference type="Pfam" id="PF00563">
    <property type="entry name" value="EAL"/>
    <property type="match status" value="1"/>
</dbReference>
<dbReference type="PANTHER" id="PTHR44757:SF2">
    <property type="entry name" value="BIOFILM ARCHITECTURE MAINTENANCE PROTEIN MBAA"/>
    <property type="match status" value="1"/>
</dbReference>
<keyword evidence="1" id="KW-1133">Transmembrane helix</keyword>
<dbReference type="InterPro" id="IPR001633">
    <property type="entry name" value="EAL_dom"/>
</dbReference>
<dbReference type="InterPro" id="IPR043128">
    <property type="entry name" value="Rev_trsase/Diguanyl_cyclase"/>
</dbReference>
<dbReference type="SUPFAM" id="SSF55073">
    <property type="entry name" value="Nucleotide cyclase"/>
    <property type="match status" value="1"/>
</dbReference>
<comment type="caution">
    <text evidence="4">The sequence shown here is derived from an EMBL/GenBank/DDBJ whole genome shotgun (WGS) entry which is preliminary data.</text>
</comment>
<organism evidence="4 5">
    <name type="scientific">Virgisporangium aliadipatigenens</name>
    <dbReference type="NCBI Taxonomy" id="741659"/>
    <lineage>
        <taxon>Bacteria</taxon>
        <taxon>Bacillati</taxon>
        <taxon>Actinomycetota</taxon>
        <taxon>Actinomycetes</taxon>
        <taxon>Micromonosporales</taxon>
        <taxon>Micromonosporaceae</taxon>
        <taxon>Virgisporangium</taxon>
    </lineage>
</organism>
<dbReference type="InterPro" id="IPR029787">
    <property type="entry name" value="Nucleotide_cyclase"/>
</dbReference>
<dbReference type="Gene3D" id="3.20.20.450">
    <property type="entry name" value="EAL domain"/>
    <property type="match status" value="1"/>
</dbReference>
<evidence type="ECO:0000259" key="3">
    <source>
        <dbReference type="PROSITE" id="PS50887"/>
    </source>
</evidence>
<feature type="transmembrane region" description="Helical" evidence="1">
    <location>
        <begin position="12"/>
        <end position="29"/>
    </location>
</feature>
<keyword evidence="5" id="KW-1185">Reference proteome</keyword>
<dbReference type="Proteomes" id="UP000619260">
    <property type="component" value="Unassembled WGS sequence"/>
</dbReference>
<dbReference type="EMBL" id="BOPF01000023">
    <property type="protein sequence ID" value="GIJ48857.1"/>
    <property type="molecule type" value="Genomic_DNA"/>
</dbReference>
<dbReference type="RefSeq" id="WP_203902337.1">
    <property type="nucleotide sequence ID" value="NZ_BOPF01000023.1"/>
</dbReference>
<dbReference type="AlphaFoldDB" id="A0A8J3YQR3"/>
<dbReference type="PROSITE" id="PS50887">
    <property type="entry name" value="GGDEF"/>
    <property type="match status" value="1"/>
</dbReference>
<keyword evidence="1" id="KW-0472">Membrane</keyword>
<dbReference type="SUPFAM" id="SSF141868">
    <property type="entry name" value="EAL domain-like"/>
    <property type="match status" value="1"/>
</dbReference>
<dbReference type="CDD" id="cd01948">
    <property type="entry name" value="EAL"/>
    <property type="match status" value="1"/>
</dbReference>
<feature type="transmembrane region" description="Helical" evidence="1">
    <location>
        <begin position="203"/>
        <end position="220"/>
    </location>
</feature>
<feature type="transmembrane region" description="Helical" evidence="1">
    <location>
        <begin position="232"/>
        <end position="250"/>
    </location>
</feature>
<feature type="transmembrane region" description="Helical" evidence="1">
    <location>
        <begin position="294"/>
        <end position="315"/>
    </location>
</feature>
<feature type="transmembrane region" description="Helical" evidence="1">
    <location>
        <begin position="171"/>
        <end position="191"/>
    </location>
</feature>
<feature type="transmembrane region" description="Helical" evidence="1">
    <location>
        <begin position="109"/>
        <end position="129"/>
    </location>
</feature>
<evidence type="ECO:0000313" key="5">
    <source>
        <dbReference type="Proteomes" id="UP000619260"/>
    </source>
</evidence>
<name>A0A8J3YQR3_9ACTN</name>
<evidence type="ECO:0000256" key="1">
    <source>
        <dbReference type="SAM" id="Phobius"/>
    </source>
</evidence>
<feature type="transmembrane region" description="Helical" evidence="1">
    <location>
        <begin position="73"/>
        <end position="97"/>
    </location>
</feature>
<gene>
    <name evidence="4" type="ORF">Val02_57430</name>
</gene>
<protein>
    <recommendedName>
        <fullName evidence="6">Diguanylate cyclase/phosphodiesterase</fullName>
    </recommendedName>
</protein>
<evidence type="ECO:0000313" key="4">
    <source>
        <dbReference type="EMBL" id="GIJ48857.1"/>
    </source>
</evidence>
<dbReference type="InterPro" id="IPR035919">
    <property type="entry name" value="EAL_sf"/>
</dbReference>
<dbReference type="InterPro" id="IPR052155">
    <property type="entry name" value="Biofilm_reg_signaling"/>
</dbReference>
<dbReference type="CDD" id="cd01949">
    <property type="entry name" value="GGDEF"/>
    <property type="match status" value="1"/>
</dbReference>
<keyword evidence="1" id="KW-0812">Transmembrane</keyword>
<sequence>MGRIPVAARPDPVLTGLAALVVLYGAWCLSDLGGSDVRSHVLLPIQVVCDAIFTVLAFRVSALPGHDTPTRRFWRVLSVAGIWFAFGDLLGAVRTFLYTTPPTLENSPLRAAFFFGGVVPIVVTILRHPGPPRTGAERLRFWLDCAAFLLAGGLLAQSVAGLPIGAGRREMITGLLAAALVLVATFAVIKLVLSGTAPITRRAAAPLFGALAVMGIGLAYRTSGLGTADDPVSLVLRLMPTVLLVAAPRIQGLQLRADPGALDRAYQAKSLLPATSVIVVGSMFFLLPDDPDPQQIVLLAGVPVVAVLAIARYLLAERDSSAVIKRLDATLDELRGREGELREQSTHDPLTGLLNRAGFVEHSARRERDALLLVDVDDFKTVNDTLGHGVGDALLRVVAERLRAITRADDLVARIGADEFALLAGDLTDEETEHLAERVLADLAHPVRVGDHELAVRASVGIATSCHAGSTDALIRNADIALYAAKDRGKGMFQRYLPEMGERIVEAARLSRHLREAIGTDQFHLLYQPIVDLDTGRIRGVETLVRWVHPERGPVSPAEFIPVAENTGLIVPLGRWILAEACRQAAEWRATDPNARHLTVSVNVAGRQLEEPGFVAEVTGLLDETGLPPDRLTIEVTETAVIEGGDVVDVLNDLRALGLGLALDDFGTAASSLGLLLTCPVSQLKLDRSFVEAVTTTDRQAAVATAVIQMARALRLRAVAEGIETTEQAEYLRHLGYRLGQGFLFARPLPPGEITQRLAAAPVRV</sequence>
<feature type="transmembrane region" description="Helical" evidence="1">
    <location>
        <begin position="141"/>
        <end position="165"/>
    </location>
</feature>
<evidence type="ECO:0000259" key="2">
    <source>
        <dbReference type="PROSITE" id="PS50883"/>
    </source>
</evidence>
<dbReference type="Pfam" id="PF00990">
    <property type="entry name" value="GGDEF"/>
    <property type="match status" value="1"/>
</dbReference>
<accession>A0A8J3YQR3</accession>
<proteinExistence type="predicted"/>
<dbReference type="PROSITE" id="PS50883">
    <property type="entry name" value="EAL"/>
    <property type="match status" value="1"/>
</dbReference>
<dbReference type="SMART" id="SM00052">
    <property type="entry name" value="EAL"/>
    <property type="match status" value="1"/>
</dbReference>
<dbReference type="NCBIfam" id="TIGR00254">
    <property type="entry name" value="GGDEF"/>
    <property type="match status" value="1"/>
</dbReference>
<feature type="domain" description="EAL" evidence="2">
    <location>
        <begin position="507"/>
        <end position="762"/>
    </location>
</feature>
<feature type="transmembrane region" description="Helical" evidence="1">
    <location>
        <begin position="41"/>
        <end position="61"/>
    </location>
</feature>
<evidence type="ECO:0008006" key="6">
    <source>
        <dbReference type="Google" id="ProtNLM"/>
    </source>
</evidence>
<dbReference type="InterPro" id="IPR000160">
    <property type="entry name" value="GGDEF_dom"/>
</dbReference>
<dbReference type="SMART" id="SM00267">
    <property type="entry name" value="GGDEF"/>
    <property type="match status" value="1"/>
</dbReference>